<dbReference type="InterPro" id="IPR051538">
    <property type="entry name" value="Acyl-CoA_Synth/Transferase"/>
</dbReference>
<evidence type="ECO:0000259" key="4">
    <source>
        <dbReference type="SMART" id="SM00881"/>
    </source>
</evidence>
<sequence length="708" mass="71653">MTATRAGEAPLGSSARSAHPLDALLRPRSIAVIGASASPDKAGHAMMQALDGFDGELFPINPRGGTVLGRTALTGLGELPGPVDLAVLVVPPQVVPGAIEQAAAAGVRAAVVCAGGFAESGPEGHDLQEQAVEAARRGGVRLLGPNTSGFMNPVDGVFANFMPAAAGLRPGTVGIVAQSGGVNLAIAFLLDRAGIGLRLGVGLGNAADVGFAQMLDFYAEDDATTAVGLHVEGIADGGAVVEALRRVTARKPVVAFKVGRSDVGDFAKSHTGSLTGSYALTRAALAQAGAVVVDSLDEMVAALQALRSVRLPAAPRSATGVAVLTGQAGPGLVVADALGVRGVRVPELAPATLDLLGELLPPLTYQRNPVDTGRPSETFPAVLRTIAAEPGIAAIGVYALDEPGVLDPVTAVGGAAGRVLYATGGPASAVERHQARLDEIGVPLYSSPGDLAVGLAALVSDAAARAVPDAPAVTATRTIGRVLDEDEAKALFEAHGLRTMRRRAVADRDAAHDGLDELGGPDAPVVVKVLDAAVLHKSDVGGVHVGVRSHAELDAALDAIDAIDGRTAGRRYLVEEQAPRGTELIVGGVRDAVFGPVVLLGLGGVGVELAGGPGSEPVLRLAPLSAERAAEMVDALPAAVLDGFRGAPPVDRAALATTLLAVSDVLTQHHDVTEIDLNPVRVTARGPVVLDAVVVVRTPEEENHEQHA</sequence>
<dbReference type="GO" id="GO:0005524">
    <property type="term" value="F:ATP binding"/>
    <property type="evidence" value="ECO:0007669"/>
    <property type="project" value="UniProtKB-KW"/>
</dbReference>
<dbReference type="SUPFAM" id="SSF51735">
    <property type="entry name" value="NAD(P)-binding Rossmann-fold domains"/>
    <property type="match status" value="1"/>
</dbReference>
<dbReference type="Pfam" id="PF13549">
    <property type="entry name" value="ATP-grasp_5"/>
    <property type="match status" value="1"/>
</dbReference>
<proteinExistence type="predicted"/>
<dbReference type="SUPFAM" id="SSF56059">
    <property type="entry name" value="Glutathione synthetase ATP-binding domain-like"/>
    <property type="match status" value="1"/>
</dbReference>
<evidence type="ECO:0000256" key="1">
    <source>
        <dbReference type="ARBA" id="ARBA00022598"/>
    </source>
</evidence>
<dbReference type="PANTHER" id="PTHR43334">
    <property type="entry name" value="ACETATE--COA LIGASE [ADP-FORMING]"/>
    <property type="match status" value="1"/>
</dbReference>
<dbReference type="Gene3D" id="3.30.470.20">
    <property type="entry name" value="ATP-grasp fold, B domain"/>
    <property type="match status" value="1"/>
</dbReference>
<protein>
    <submittedName>
        <fullName evidence="5">Acetate--CoA ligase family protein</fullName>
    </submittedName>
</protein>
<dbReference type="RefSeq" id="WP_236088710.1">
    <property type="nucleotide sequence ID" value="NZ_JAKGSG010000025.1"/>
</dbReference>
<comment type="caution">
    <text evidence="5">The sequence shown here is derived from an EMBL/GenBank/DDBJ whole genome shotgun (WGS) entry which is preliminary data.</text>
</comment>
<dbReference type="Gene3D" id="3.40.50.261">
    <property type="entry name" value="Succinyl-CoA synthetase domains"/>
    <property type="match status" value="2"/>
</dbReference>
<keyword evidence="6" id="KW-1185">Reference proteome</keyword>
<evidence type="ECO:0000256" key="2">
    <source>
        <dbReference type="ARBA" id="ARBA00022741"/>
    </source>
</evidence>
<keyword evidence="2" id="KW-0547">Nucleotide-binding</keyword>
<dbReference type="SMART" id="SM00881">
    <property type="entry name" value="CoA_binding"/>
    <property type="match status" value="1"/>
</dbReference>
<keyword evidence="3" id="KW-0067">ATP-binding</keyword>
<dbReference type="Pfam" id="PF13380">
    <property type="entry name" value="CoA_binding_2"/>
    <property type="match status" value="1"/>
</dbReference>
<dbReference type="Gene3D" id="3.40.50.720">
    <property type="entry name" value="NAD(P)-binding Rossmann-like Domain"/>
    <property type="match status" value="1"/>
</dbReference>
<dbReference type="GO" id="GO:0016874">
    <property type="term" value="F:ligase activity"/>
    <property type="evidence" value="ECO:0007669"/>
    <property type="project" value="UniProtKB-KW"/>
</dbReference>
<evidence type="ECO:0000256" key="3">
    <source>
        <dbReference type="ARBA" id="ARBA00022840"/>
    </source>
</evidence>
<dbReference type="InterPro" id="IPR016102">
    <property type="entry name" value="Succinyl-CoA_synth-like"/>
</dbReference>
<organism evidence="5 6">
    <name type="scientific">Antribacter soli</name>
    <dbReference type="NCBI Taxonomy" id="2910976"/>
    <lineage>
        <taxon>Bacteria</taxon>
        <taxon>Bacillati</taxon>
        <taxon>Actinomycetota</taxon>
        <taxon>Actinomycetes</taxon>
        <taxon>Micrococcales</taxon>
        <taxon>Promicromonosporaceae</taxon>
        <taxon>Antribacter</taxon>
    </lineage>
</organism>
<dbReference type="Pfam" id="PF13607">
    <property type="entry name" value="Succ_CoA_lig"/>
    <property type="match status" value="1"/>
</dbReference>
<dbReference type="AlphaFoldDB" id="A0AA41U6Y4"/>
<dbReference type="Proteomes" id="UP001165405">
    <property type="component" value="Unassembled WGS sequence"/>
</dbReference>
<dbReference type="InterPro" id="IPR003781">
    <property type="entry name" value="CoA-bd"/>
</dbReference>
<accession>A0AA41U6Y4</accession>
<dbReference type="EMBL" id="JAKGSG010000025">
    <property type="protein sequence ID" value="MCF4120946.1"/>
    <property type="molecule type" value="Genomic_DNA"/>
</dbReference>
<name>A0AA41U6Y4_9MICO</name>
<dbReference type="InterPro" id="IPR036291">
    <property type="entry name" value="NAD(P)-bd_dom_sf"/>
</dbReference>
<evidence type="ECO:0000313" key="5">
    <source>
        <dbReference type="EMBL" id="MCF4120946.1"/>
    </source>
</evidence>
<dbReference type="InterPro" id="IPR013815">
    <property type="entry name" value="ATP_grasp_subdomain_1"/>
</dbReference>
<feature type="domain" description="CoA-binding" evidence="4">
    <location>
        <begin position="24"/>
        <end position="117"/>
    </location>
</feature>
<dbReference type="Gene3D" id="3.30.1490.20">
    <property type="entry name" value="ATP-grasp fold, A domain"/>
    <property type="match status" value="1"/>
</dbReference>
<gene>
    <name evidence="5" type="ORF">L1785_08130</name>
</gene>
<reference evidence="5" key="1">
    <citation type="submission" date="2022-01" db="EMBL/GenBank/DDBJ databases">
        <title>Antribacter sp. nov., isolated from Guizhou of China.</title>
        <authorList>
            <person name="Chengliang C."/>
            <person name="Ya Z."/>
        </authorList>
    </citation>
    <scope>NUCLEOTIDE SEQUENCE</scope>
    <source>
        <strain evidence="5">KLBMP 9083</strain>
    </source>
</reference>
<dbReference type="SUPFAM" id="SSF52210">
    <property type="entry name" value="Succinyl-CoA synthetase domains"/>
    <property type="match status" value="2"/>
</dbReference>
<dbReference type="PANTHER" id="PTHR43334:SF2">
    <property type="entry name" value="ACETATE--COA LIGASE [ADP-FORMING]"/>
    <property type="match status" value="1"/>
</dbReference>
<keyword evidence="1 5" id="KW-0436">Ligase</keyword>
<evidence type="ECO:0000313" key="6">
    <source>
        <dbReference type="Proteomes" id="UP001165405"/>
    </source>
</evidence>
<dbReference type="InterPro" id="IPR032875">
    <property type="entry name" value="Succ_CoA_lig_flav_dom"/>
</dbReference>